<feature type="chain" id="PRO_5026075217" description="Secreted protein" evidence="1">
    <location>
        <begin position="28"/>
        <end position="139"/>
    </location>
</feature>
<proteinExistence type="predicted"/>
<accession>A0A6G1J7J9</accession>
<keyword evidence="3" id="KW-1185">Reference proteome</keyword>
<gene>
    <name evidence="2" type="ORF">K458DRAFT_486213</name>
</gene>
<dbReference type="Proteomes" id="UP000799291">
    <property type="component" value="Unassembled WGS sequence"/>
</dbReference>
<name>A0A6G1J7J9_9PLEO</name>
<evidence type="ECO:0008006" key="4">
    <source>
        <dbReference type="Google" id="ProtNLM"/>
    </source>
</evidence>
<organism evidence="2 3">
    <name type="scientific">Lentithecium fluviatile CBS 122367</name>
    <dbReference type="NCBI Taxonomy" id="1168545"/>
    <lineage>
        <taxon>Eukaryota</taxon>
        <taxon>Fungi</taxon>
        <taxon>Dikarya</taxon>
        <taxon>Ascomycota</taxon>
        <taxon>Pezizomycotina</taxon>
        <taxon>Dothideomycetes</taxon>
        <taxon>Pleosporomycetidae</taxon>
        <taxon>Pleosporales</taxon>
        <taxon>Massarineae</taxon>
        <taxon>Lentitheciaceae</taxon>
        <taxon>Lentithecium</taxon>
    </lineage>
</organism>
<evidence type="ECO:0000313" key="3">
    <source>
        <dbReference type="Proteomes" id="UP000799291"/>
    </source>
</evidence>
<reference evidence="2" key="1">
    <citation type="journal article" date="2020" name="Stud. Mycol.">
        <title>101 Dothideomycetes genomes: a test case for predicting lifestyles and emergence of pathogens.</title>
        <authorList>
            <person name="Haridas S."/>
            <person name="Albert R."/>
            <person name="Binder M."/>
            <person name="Bloem J."/>
            <person name="Labutti K."/>
            <person name="Salamov A."/>
            <person name="Andreopoulos B."/>
            <person name="Baker S."/>
            <person name="Barry K."/>
            <person name="Bills G."/>
            <person name="Bluhm B."/>
            <person name="Cannon C."/>
            <person name="Castanera R."/>
            <person name="Culley D."/>
            <person name="Daum C."/>
            <person name="Ezra D."/>
            <person name="Gonzalez J."/>
            <person name="Henrissat B."/>
            <person name="Kuo A."/>
            <person name="Liang C."/>
            <person name="Lipzen A."/>
            <person name="Lutzoni F."/>
            <person name="Magnuson J."/>
            <person name="Mondo S."/>
            <person name="Nolan M."/>
            <person name="Ohm R."/>
            <person name="Pangilinan J."/>
            <person name="Park H.-J."/>
            <person name="Ramirez L."/>
            <person name="Alfaro M."/>
            <person name="Sun H."/>
            <person name="Tritt A."/>
            <person name="Yoshinaga Y."/>
            <person name="Zwiers L.-H."/>
            <person name="Turgeon B."/>
            <person name="Goodwin S."/>
            <person name="Spatafora J."/>
            <person name="Crous P."/>
            <person name="Grigoriev I."/>
        </authorList>
    </citation>
    <scope>NUCLEOTIDE SEQUENCE</scope>
    <source>
        <strain evidence="2">CBS 122367</strain>
    </source>
</reference>
<evidence type="ECO:0000313" key="2">
    <source>
        <dbReference type="EMBL" id="KAF2686180.1"/>
    </source>
</evidence>
<sequence length="139" mass="15076">MYAQFSSPQRVLFSLLALYVALYATLSASSPTISGRGLPGGVYLCSKPNFKGKCTWHDPSESAKCISLFDKRIRSIGPDERTLCEVFVTKNCHVRRPKGVSWPGENLGLPGFMSIKCVACEDVSGDTDETCPIAVEGPL</sequence>
<protein>
    <recommendedName>
        <fullName evidence="4">Secreted protein</fullName>
    </recommendedName>
</protein>
<keyword evidence="1" id="KW-0732">Signal</keyword>
<dbReference type="AlphaFoldDB" id="A0A6G1J7J9"/>
<dbReference type="EMBL" id="MU005577">
    <property type="protein sequence ID" value="KAF2686180.1"/>
    <property type="molecule type" value="Genomic_DNA"/>
</dbReference>
<dbReference type="OrthoDB" id="2910287at2759"/>
<evidence type="ECO:0000256" key="1">
    <source>
        <dbReference type="SAM" id="SignalP"/>
    </source>
</evidence>
<feature type="signal peptide" evidence="1">
    <location>
        <begin position="1"/>
        <end position="27"/>
    </location>
</feature>